<dbReference type="SUPFAM" id="SSF52317">
    <property type="entry name" value="Class I glutamine amidotransferase-like"/>
    <property type="match status" value="1"/>
</dbReference>
<proteinExistence type="predicted"/>
<dbReference type="AlphaFoldDB" id="A0AB35U4S7"/>
<dbReference type="EMBL" id="JALBUR010000003">
    <property type="protein sequence ID" value="MDX8418876.1"/>
    <property type="molecule type" value="Genomic_DNA"/>
</dbReference>
<dbReference type="InterPro" id="IPR050325">
    <property type="entry name" value="Prot/Nucl_acid_deglycase"/>
</dbReference>
<accession>A0AB35U4S7</accession>
<sequence>MKKAAVLMMEGFEESETVQIVDLLRRAGVTVAKFCFHEDLWVHSMQGMDIRADEPFDAEKAKDCDIIIVPGGRTSWTKLMENSEVMDTLCWFNDHNKLIGAMCSGTKVVHAAGVMKGKTVTGYTGYDKVLTDGNFVDAPAVWDHNLVTSQGPATPYPFAFRIMEALGIDPSPLKQRLLYHKAGGR</sequence>
<organism evidence="2 3">
    <name type="scientific">Grylomicrobium aquisgranensis</name>
    <dbReference type="NCBI Taxonomy" id="2926318"/>
    <lineage>
        <taxon>Bacteria</taxon>
        <taxon>Bacillati</taxon>
        <taxon>Bacillota</taxon>
        <taxon>Erysipelotrichia</taxon>
        <taxon>Erysipelotrichales</taxon>
        <taxon>Erysipelotrichaceae</taxon>
        <taxon>Grylomicrobium</taxon>
    </lineage>
</organism>
<reference evidence="2 3" key="1">
    <citation type="submission" date="2022-03" db="EMBL/GenBank/DDBJ databases">
        <title>Novel taxa within the pig intestine.</title>
        <authorList>
            <person name="Wylensek D."/>
            <person name="Bishof K."/>
            <person name="Afrizal A."/>
            <person name="Clavel T."/>
        </authorList>
    </citation>
    <scope>NUCLEOTIDE SEQUENCE [LARGE SCALE GENOMIC DNA]</scope>
    <source>
        <strain evidence="2 3">CLA-KB-P133</strain>
    </source>
</reference>
<evidence type="ECO:0000313" key="2">
    <source>
        <dbReference type="EMBL" id="MDX8418876.1"/>
    </source>
</evidence>
<dbReference type="PANTHER" id="PTHR48094">
    <property type="entry name" value="PROTEIN/NUCLEIC ACID DEGLYCASE DJ-1-RELATED"/>
    <property type="match status" value="1"/>
</dbReference>
<dbReference type="GO" id="GO:0005737">
    <property type="term" value="C:cytoplasm"/>
    <property type="evidence" value="ECO:0007669"/>
    <property type="project" value="TreeGrafter"/>
</dbReference>
<dbReference type="Pfam" id="PF01965">
    <property type="entry name" value="DJ-1_PfpI"/>
    <property type="match status" value="1"/>
</dbReference>
<evidence type="ECO:0000259" key="1">
    <source>
        <dbReference type="Pfam" id="PF01965"/>
    </source>
</evidence>
<dbReference type="InterPro" id="IPR029062">
    <property type="entry name" value="Class_I_gatase-like"/>
</dbReference>
<keyword evidence="3" id="KW-1185">Reference proteome</keyword>
<dbReference type="RefSeq" id="WP_370595462.1">
    <property type="nucleotide sequence ID" value="NZ_JALBUR010000003.1"/>
</dbReference>
<comment type="caution">
    <text evidence="2">The sequence shown here is derived from an EMBL/GenBank/DDBJ whole genome shotgun (WGS) entry which is preliminary data.</text>
</comment>
<dbReference type="Proteomes" id="UP001286174">
    <property type="component" value="Unassembled WGS sequence"/>
</dbReference>
<gene>
    <name evidence="2" type="ORF">MOZ60_02065</name>
</gene>
<dbReference type="PANTHER" id="PTHR48094:SF12">
    <property type="entry name" value="PARKINSON DISEASE PROTEIN 7 HOMOLOG"/>
    <property type="match status" value="1"/>
</dbReference>
<dbReference type="Gene3D" id="3.40.50.880">
    <property type="match status" value="1"/>
</dbReference>
<evidence type="ECO:0000313" key="3">
    <source>
        <dbReference type="Proteomes" id="UP001286174"/>
    </source>
</evidence>
<dbReference type="InterPro" id="IPR002818">
    <property type="entry name" value="DJ-1/PfpI"/>
</dbReference>
<dbReference type="CDD" id="cd03135">
    <property type="entry name" value="GATase1_DJ-1"/>
    <property type="match status" value="1"/>
</dbReference>
<protein>
    <submittedName>
        <fullName evidence="2">DJ-1/PfpI family protein</fullName>
    </submittedName>
</protein>
<name>A0AB35U4S7_9FIRM</name>
<feature type="domain" description="DJ-1/PfpI" evidence="1">
    <location>
        <begin position="2"/>
        <end position="164"/>
    </location>
</feature>